<comment type="catalytic activity">
    <reaction evidence="6">
        <text>a 1,2-diacyl-sn-glycero-3-phosphoethanolamine(in) = a 1,2-diacyl-sn-glycero-3-phosphoethanolamine(out)</text>
        <dbReference type="Rhea" id="RHEA:38895"/>
        <dbReference type="ChEBI" id="CHEBI:64612"/>
    </reaction>
</comment>
<evidence type="ECO:0000256" key="14">
    <source>
        <dbReference type="ARBA" id="ARBA00093208"/>
    </source>
</evidence>
<accession>A0A0N4ULL1</accession>
<comment type="catalytic activity">
    <reaction evidence="8">
        <text>a 1,2-diacyl-sn-glycero-3-phospho-(1D-myo-inositol)(in) = a 1,2-diacyl-sn-glycero-3-phospho-(1D-myo-inositol)(out)</text>
        <dbReference type="Rhea" id="RHEA:38691"/>
        <dbReference type="ChEBI" id="CHEBI:57880"/>
    </reaction>
</comment>
<comment type="catalytic activity">
    <reaction evidence="9">
        <text>6-(alpha-D-glucosaminyl)-(1-octadecanoyl,2-(9Z)-octadecenoyl-sn-glycero-3-phospho)-1D-myo-inositol(in) = 6-(alpha-D-glucosaminyl)-(1-octadecanoyl,2-(9Z)-octadecenoyl-sn-glycero-3-phospho)-1D-myo-inositol(out)</text>
        <dbReference type="Rhea" id="RHEA:71495"/>
        <dbReference type="ChEBI" id="CHEBI:190691"/>
    </reaction>
</comment>
<evidence type="ECO:0000256" key="13">
    <source>
        <dbReference type="ARBA" id="ARBA00045827"/>
    </source>
</evidence>
<dbReference type="STRING" id="318479.A0A0N4ULL1"/>
<protein>
    <recommendedName>
        <fullName evidence="10">Lipid scramblase CLPTM1L</fullName>
    </recommendedName>
    <alternativeName>
        <fullName evidence="12">Cisplatin resistance-related protein 9</fullName>
    </alternativeName>
    <alternativeName>
        <fullName evidence="11">Cleft lip and palate transmembrane protein 1-like protein</fullName>
    </alternativeName>
</protein>
<evidence type="ECO:0000256" key="9">
    <source>
        <dbReference type="ARBA" id="ARBA00036810"/>
    </source>
</evidence>
<comment type="catalytic activity">
    <reaction evidence="14">
        <text>a 6-(alpha-D-glucosaminyl)-1-(1,2-diacyl-sn-glycero-3-phospho)-1D-myo-inositol(in) = a 6-(alpha-D-glucosaminyl)-1-(1,2-diacyl-sn-glycero-3-phospho)-1D-myo-inositol(out)</text>
        <dbReference type="Rhea" id="RHEA:71491"/>
        <dbReference type="ChEBI" id="CHEBI:57997"/>
    </reaction>
</comment>
<evidence type="ECO:0000256" key="4">
    <source>
        <dbReference type="ARBA" id="ARBA00022989"/>
    </source>
</evidence>
<evidence type="ECO:0000256" key="11">
    <source>
        <dbReference type="ARBA" id="ARBA00042320"/>
    </source>
</evidence>
<feature type="transmembrane region" description="Helical" evidence="15">
    <location>
        <begin position="413"/>
        <end position="432"/>
    </location>
</feature>
<dbReference type="PANTHER" id="PTHR21347">
    <property type="entry name" value="CLEFT LIP AND PALATE ASSOCIATED TRANSMEMBRANE PROTEIN-RELATED"/>
    <property type="match status" value="1"/>
</dbReference>
<dbReference type="WBParaSite" id="DME_0000868901-mRNA-1">
    <property type="protein sequence ID" value="DME_0000868901-mRNA-1"/>
    <property type="gene ID" value="DME_0000868901"/>
</dbReference>
<dbReference type="Proteomes" id="UP000038040">
    <property type="component" value="Unplaced"/>
</dbReference>
<reference evidence="16 18" key="2">
    <citation type="submission" date="2018-11" db="EMBL/GenBank/DDBJ databases">
        <authorList>
            <consortium name="Pathogen Informatics"/>
        </authorList>
    </citation>
    <scope>NUCLEOTIDE SEQUENCE [LARGE SCALE GENOMIC DNA]</scope>
</reference>
<gene>
    <name evidence="16" type="ORF">DME_LOCUS2604</name>
</gene>
<dbReference type="InterPro" id="IPR008429">
    <property type="entry name" value="CLPTM1"/>
</dbReference>
<feature type="transmembrane region" description="Helical" evidence="15">
    <location>
        <begin position="357"/>
        <end position="374"/>
    </location>
</feature>
<organism evidence="17 19">
    <name type="scientific">Dracunculus medinensis</name>
    <name type="common">Guinea worm</name>
    <dbReference type="NCBI Taxonomy" id="318479"/>
    <lineage>
        <taxon>Eukaryota</taxon>
        <taxon>Metazoa</taxon>
        <taxon>Ecdysozoa</taxon>
        <taxon>Nematoda</taxon>
        <taxon>Chromadorea</taxon>
        <taxon>Rhabditida</taxon>
        <taxon>Spirurina</taxon>
        <taxon>Dracunculoidea</taxon>
        <taxon>Dracunculidae</taxon>
        <taxon>Dracunculus</taxon>
    </lineage>
</organism>
<sequence>MIRPSVTNIATTLFAIYIAHSMHWIYSLFHPSTCNDADSKNCLIPMIQRNKETLEWPVLQLRIYASTNSRPQRNYGSIVDQIAFLDIDETMEREVDVHLPEHARNNGSLYLHCFLLPTEHKESDPYAASWQIVKSVKMTSYKVPKAHSFKLIGQEKIEEGPGKSRSIKELHEKSINVLHFRSILPLTIVAESPKFDVKTIPAEIYHMLDFFYEGDQIYYWPLFYIDELSFRSRDLVQIKPENKSMRLKIHYRPLSIGKFRLLVSAVMSLNQLRQMGFSDKDVDEVKGIFIDTSFYFLTLTVFVSALHILLDILAFKNDINFWMNHKTMVGLSSRTLLWRCFSQSVIFLYLFDEETSLLVLIPTGIGCIIEYWKVTKALKMNIIVNHGIPCIHIGKSSDEEIVTESFDAEAMKYLAIFIIPLCIGGAVYSLAFIPYKSWYSWCIQCAANGVYAFGFLFMLPQLFVNYRLKSVAHLPWRAFMYKAFNTFIDDLFAFIITMPISHRVACFRDDIVFIIYLYQRYLYPVDKSRINEFGESFEEKNFSKINKIIKNE</sequence>
<dbReference type="Proteomes" id="UP000274756">
    <property type="component" value="Unassembled WGS sequence"/>
</dbReference>
<feature type="transmembrane region" description="Helical" evidence="15">
    <location>
        <begin position="294"/>
        <end position="315"/>
    </location>
</feature>
<dbReference type="AlphaFoldDB" id="A0A0N4ULL1"/>
<proteinExistence type="inferred from homology"/>
<feature type="transmembrane region" description="Helical" evidence="15">
    <location>
        <begin position="438"/>
        <end position="459"/>
    </location>
</feature>
<dbReference type="OrthoDB" id="378564at2759"/>
<keyword evidence="3 15" id="KW-0812">Transmembrane</keyword>
<keyword evidence="4 15" id="KW-1133">Transmembrane helix</keyword>
<evidence type="ECO:0000256" key="5">
    <source>
        <dbReference type="ARBA" id="ARBA00023136"/>
    </source>
</evidence>
<keyword evidence="18" id="KW-1185">Reference proteome</keyword>
<dbReference type="GO" id="GO:0016020">
    <property type="term" value="C:membrane"/>
    <property type="evidence" value="ECO:0007669"/>
    <property type="project" value="UniProtKB-SubCell"/>
</dbReference>
<evidence type="ECO:0000256" key="15">
    <source>
        <dbReference type="SAM" id="Phobius"/>
    </source>
</evidence>
<evidence type="ECO:0000256" key="2">
    <source>
        <dbReference type="ARBA" id="ARBA00009310"/>
    </source>
</evidence>
<comment type="catalytic activity">
    <reaction evidence="7">
        <text>a 1,2-diacyl-sn-glycero-3-phosphocholine(in) = a 1,2-diacyl-sn-glycero-3-phosphocholine(out)</text>
        <dbReference type="Rhea" id="RHEA:38571"/>
        <dbReference type="ChEBI" id="CHEBI:57643"/>
    </reaction>
</comment>
<comment type="subcellular location">
    <subcellularLocation>
        <location evidence="1">Membrane</location>
        <topology evidence="1">Multi-pass membrane protein</topology>
    </subcellularLocation>
</comment>
<evidence type="ECO:0000256" key="3">
    <source>
        <dbReference type="ARBA" id="ARBA00022692"/>
    </source>
</evidence>
<evidence type="ECO:0000256" key="7">
    <source>
        <dbReference type="ARBA" id="ARBA00024631"/>
    </source>
</evidence>
<evidence type="ECO:0000256" key="8">
    <source>
        <dbReference type="ARBA" id="ARBA00035895"/>
    </source>
</evidence>
<name>A0A0N4ULL1_DRAME</name>
<evidence type="ECO:0000313" key="18">
    <source>
        <dbReference type="Proteomes" id="UP000274756"/>
    </source>
</evidence>
<dbReference type="EMBL" id="UYYG01000069">
    <property type="protein sequence ID" value="VDN52631.1"/>
    <property type="molecule type" value="Genomic_DNA"/>
</dbReference>
<evidence type="ECO:0000256" key="1">
    <source>
        <dbReference type="ARBA" id="ARBA00004141"/>
    </source>
</evidence>
<reference evidence="19" key="1">
    <citation type="submission" date="2017-02" db="UniProtKB">
        <authorList>
            <consortium name="WormBaseParasite"/>
        </authorList>
    </citation>
    <scope>IDENTIFICATION</scope>
</reference>
<evidence type="ECO:0000313" key="16">
    <source>
        <dbReference type="EMBL" id="VDN52631.1"/>
    </source>
</evidence>
<comment type="function">
    <text evidence="13">Scramblase that mediates the translocation of glucosaminylphosphatidylinositol (alpha-D-GlcN-(1-6)-(1,2-diacyl-sn-glycero-3-phospho)-1D-myo-inositol, GlcN-PI) across the endoplasmic reticulum (ER) membrane, from the cytosolic leaflet to the luminal leaflet of the ER membrane, where it participates in the biosynthesis of glycosylphosphatidylinositol (GPI). GPI is a lipid glycoconjugate involved in post-translational modification of proteins. Can also translocate 1,2-diacyl-sn-glycero-3-phospho-(1D-myo-inositol) (phosphatidylinositol or PI), as well as several other phospholipids (1,2-diacyl-sn-glycero-3-phosphocholine, 1,2-diacyl-sn-glycero-3-phosphoethanolamine), and N-acetylglucosaminylphosphatidylinositol (GlcNAc-PI) in vitro.</text>
</comment>
<evidence type="ECO:0000256" key="6">
    <source>
        <dbReference type="ARBA" id="ARBA00024615"/>
    </source>
</evidence>
<dbReference type="GO" id="GO:0012505">
    <property type="term" value="C:endomembrane system"/>
    <property type="evidence" value="ECO:0007669"/>
    <property type="project" value="TreeGrafter"/>
</dbReference>
<comment type="similarity">
    <text evidence="2">Belongs to the CLPTM1 family.</text>
</comment>
<evidence type="ECO:0000256" key="12">
    <source>
        <dbReference type="ARBA" id="ARBA00043155"/>
    </source>
</evidence>
<dbReference type="Pfam" id="PF05602">
    <property type="entry name" value="CLPTM1"/>
    <property type="match status" value="1"/>
</dbReference>
<evidence type="ECO:0000313" key="19">
    <source>
        <dbReference type="WBParaSite" id="DME_0000868901-mRNA-1"/>
    </source>
</evidence>
<keyword evidence="5 15" id="KW-0472">Membrane</keyword>
<evidence type="ECO:0000313" key="17">
    <source>
        <dbReference type="Proteomes" id="UP000038040"/>
    </source>
</evidence>
<dbReference type="PANTHER" id="PTHR21347:SF0">
    <property type="entry name" value="LIPID SCRAMBLASE CLPTM1L"/>
    <property type="match status" value="1"/>
</dbReference>
<evidence type="ECO:0000256" key="10">
    <source>
        <dbReference type="ARBA" id="ARBA00040905"/>
    </source>
</evidence>